<evidence type="ECO:0000313" key="2">
    <source>
        <dbReference type="EMBL" id="EQD60172.1"/>
    </source>
</evidence>
<reference evidence="2" key="2">
    <citation type="journal article" date="2014" name="ISME J.">
        <title>Microbial stratification in low pH oxic and suboxic macroscopic growths along an acid mine drainage.</title>
        <authorList>
            <person name="Mendez-Garcia C."/>
            <person name="Mesa V."/>
            <person name="Sprenger R.R."/>
            <person name="Richter M."/>
            <person name="Diez M.S."/>
            <person name="Solano J."/>
            <person name="Bargiela R."/>
            <person name="Golyshina O.V."/>
            <person name="Manteca A."/>
            <person name="Ramos J.L."/>
            <person name="Gallego J.R."/>
            <person name="Llorente I."/>
            <person name="Martins Dos Santos V.A."/>
            <person name="Jensen O.N."/>
            <person name="Pelaez A.I."/>
            <person name="Sanchez J."/>
            <person name="Ferrer M."/>
        </authorList>
    </citation>
    <scope>NUCLEOTIDE SEQUENCE</scope>
</reference>
<reference evidence="2" key="1">
    <citation type="submission" date="2013-08" db="EMBL/GenBank/DDBJ databases">
        <authorList>
            <person name="Mendez C."/>
            <person name="Richter M."/>
            <person name="Ferrer M."/>
            <person name="Sanchez J."/>
        </authorList>
    </citation>
    <scope>NUCLEOTIDE SEQUENCE</scope>
</reference>
<name>T1AS41_9ZZZZ</name>
<dbReference type="Pfam" id="PF04333">
    <property type="entry name" value="MlaA"/>
    <property type="match status" value="1"/>
</dbReference>
<evidence type="ECO:0000256" key="1">
    <source>
        <dbReference type="ARBA" id="ARBA00022729"/>
    </source>
</evidence>
<comment type="caution">
    <text evidence="2">The sequence shown here is derived from an EMBL/GenBank/DDBJ whole genome shotgun (WGS) entry which is preliminary data.</text>
</comment>
<dbReference type="EMBL" id="AUZX01007280">
    <property type="protein sequence ID" value="EQD60172.1"/>
    <property type="molecule type" value="Genomic_DNA"/>
</dbReference>
<dbReference type="AlphaFoldDB" id="T1AS41"/>
<dbReference type="PROSITE" id="PS51257">
    <property type="entry name" value="PROKAR_LIPOPROTEIN"/>
    <property type="match status" value="1"/>
</dbReference>
<keyword evidence="1" id="KW-0732">Signal</keyword>
<gene>
    <name evidence="2" type="ORF">B1A_10225</name>
</gene>
<accession>T1AS41</accession>
<dbReference type="GO" id="GO:0016020">
    <property type="term" value="C:membrane"/>
    <property type="evidence" value="ECO:0007669"/>
    <property type="project" value="InterPro"/>
</dbReference>
<organism evidence="2">
    <name type="scientific">mine drainage metagenome</name>
    <dbReference type="NCBI Taxonomy" id="410659"/>
    <lineage>
        <taxon>unclassified sequences</taxon>
        <taxon>metagenomes</taxon>
        <taxon>ecological metagenomes</taxon>
    </lineage>
</organism>
<feature type="non-terminal residue" evidence="2">
    <location>
        <position position="137"/>
    </location>
</feature>
<dbReference type="PANTHER" id="PTHR30035:SF3">
    <property type="entry name" value="INTERMEMBRANE PHOSPHOLIPID TRANSPORT SYSTEM LIPOPROTEIN MLAA"/>
    <property type="match status" value="1"/>
</dbReference>
<keyword evidence="2" id="KW-0449">Lipoprotein</keyword>
<dbReference type="GO" id="GO:0120010">
    <property type="term" value="P:intermembrane phospholipid transfer"/>
    <property type="evidence" value="ECO:0007669"/>
    <property type="project" value="TreeGrafter"/>
</dbReference>
<dbReference type="PANTHER" id="PTHR30035">
    <property type="entry name" value="LIPOPROTEIN VACJ-RELATED"/>
    <property type="match status" value="1"/>
</dbReference>
<dbReference type="PRINTS" id="PR01805">
    <property type="entry name" value="VACJLIPOPROT"/>
</dbReference>
<protein>
    <submittedName>
        <fullName evidence="2">VacJ-like lipoprotein</fullName>
    </submittedName>
</protein>
<dbReference type="InterPro" id="IPR007428">
    <property type="entry name" value="MlaA"/>
</dbReference>
<proteinExistence type="predicted"/>
<sequence length="137" mass="14815">MPSFSRALRLLAAIALLVAVAGCAIQPARDDDPWQATNRKIFNFNQKFDNAVAKPVARGYVKVTSAEVRLMVSNFFDNLQMPISIVNDVLQVRPVGAAQNTGRFLVNSTIGLAGLFDPAGKLGLHQDTTDFGVTLAR</sequence>